<dbReference type="InterPro" id="IPR036291">
    <property type="entry name" value="NAD(P)-bd_dom_sf"/>
</dbReference>
<gene>
    <name evidence="5" type="ORF">NF556_11925</name>
</gene>
<keyword evidence="2" id="KW-0028">Amino-acid biosynthesis</keyword>
<dbReference type="SUPFAM" id="SSF51735">
    <property type="entry name" value="NAD(P)-binding Rossmann-fold domains"/>
    <property type="match status" value="1"/>
</dbReference>
<dbReference type="InterPro" id="IPR013708">
    <property type="entry name" value="Shikimate_DH-bd_N"/>
</dbReference>
<keyword evidence="2" id="KW-0057">Aromatic amino acid biosynthesis</keyword>
<dbReference type="InterPro" id="IPR041121">
    <property type="entry name" value="SDH_C"/>
</dbReference>
<evidence type="ECO:0000256" key="1">
    <source>
        <dbReference type="ARBA" id="ARBA00004871"/>
    </source>
</evidence>
<evidence type="ECO:0000256" key="2">
    <source>
        <dbReference type="ARBA" id="ARBA00023141"/>
    </source>
</evidence>
<dbReference type="EMBL" id="CP099489">
    <property type="protein sequence ID" value="USQ78355.1"/>
    <property type="molecule type" value="Genomic_DNA"/>
</dbReference>
<dbReference type="Pfam" id="PF08501">
    <property type="entry name" value="Shikimate_dh_N"/>
    <property type="match status" value="1"/>
</dbReference>
<dbReference type="PANTHER" id="PTHR21089:SF1">
    <property type="entry name" value="BIFUNCTIONAL 3-DEHYDROQUINATE DEHYDRATASE_SHIKIMATE DEHYDROGENASE, CHLOROPLASTIC"/>
    <property type="match status" value="1"/>
</dbReference>
<dbReference type="Gene3D" id="3.40.50.720">
    <property type="entry name" value="NAD(P)-binding Rossmann-like Domain"/>
    <property type="match status" value="1"/>
</dbReference>
<dbReference type="InterPro" id="IPR022893">
    <property type="entry name" value="Shikimate_DH_fam"/>
</dbReference>
<dbReference type="SUPFAM" id="SSF53223">
    <property type="entry name" value="Aminoacid dehydrogenase-like, N-terminal domain"/>
    <property type="match status" value="1"/>
</dbReference>
<dbReference type="NCBIfam" id="NF001311">
    <property type="entry name" value="PRK00258.1-3"/>
    <property type="match status" value="1"/>
</dbReference>
<dbReference type="Pfam" id="PF18317">
    <property type="entry name" value="SDH_C"/>
    <property type="match status" value="1"/>
</dbReference>
<comment type="pathway">
    <text evidence="1">Metabolic intermediate biosynthesis; chorismate biosynthesis; chorismate from D-erythrose 4-phosphate and phosphoenolpyruvate: step 4/7.</text>
</comment>
<evidence type="ECO:0000313" key="5">
    <source>
        <dbReference type="EMBL" id="USQ78355.1"/>
    </source>
</evidence>
<dbReference type="InterPro" id="IPR046346">
    <property type="entry name" value="Aminoacid_DH-like_N_sf"/>
</dbReference>
<dbReference type="RefSeq" id="WP_252591153.1">
    <property type="nucleotide sequence ID" value="NZ_CP099489.1"/>
</dbReference>
<proteinExistence type="predicted"/>
<dbReference type="Proteomes" id="UP001056455">
    <property type="component" value="Chromosome"/>
</dbReference>
<reference evidence="5" key="1">
    <citation type="submission" date="2022-06" db="EMBL/GenBank/DDBJ databases">
        <title>Ornithinimicrobium HY1793.</title>
        <authorList>
            <person name="Huang Y."/>
        </authorList>
    </citation>
    <scope>NUCLEOTIDE SEQUENCE</scope>
    <source>
        <strain evidence="5">HY1793</strain>
    </source>
</reference>
<organism evidence="5 6">
    <name type="scientific">Ornithinimicrobium faecis</name>
    <dbReference type="NCBI Taxonomy" id="2934158"/>
    <lineage>
        <taxon>Bacteria</taxon>
        <taxon>Bacillati</taxon>
        <taxon>Actinomycetota</taxon>
        <taxon>Actinomycetes</taxon>
        <taxon>Micrococcales</taxon>
        <taxon>Ornithinimicrobiaceae</taxon>
        <taxon>Ornithinimicrobium</taxon>
    </lineage>
</organism>
<dbReference type="Gene3D" id="3.40.50.10860">
    <property type="entry name" value="Leucine Dehydrogenase, chain A, domain 1"/>
    <property type="match status" value="1"/>
</dbReference>
<sequence>MTWRAGVVGSPITHSMSPVLHRAAYDALGLEGWSFHRDQVEAGDLAAYVEGLPGDWVGLAVTMPLKEEALALATHVGPEARLVGGANTLLRRDDGWHGENTDVHGLEQALRAQGLETASTAAVIGSGATARSALLTLSRFGVSEVTLIVRDQVRPGALELADELGLRVTTSPYAEGPASWGTPGVVVNTVPAGGTPPVDGWSLPVGAVVFDVVYAGWPTPWATEWNAQGVSVGRGDAMLLHQGVRQVELMTGHDAPVVAMAAALAAAVDARP</sequence>
<dbReference type="PANTHER" id="PTHR21089">
    <property type="entry name" value="SHIKIMATE DEHYDROGENASE"/>
    <property type="match status" value="1"/>
</dbReference>
<dbReference type="CDD" id="cd01065">
    <property type="entry name" value="NAD_bind_Shikimate_DH"/>
    <property type="match status" value="1"/>
</dbReference>
<keyword evidence="6" id="KW-1185">Reference proteome</keyword>
<dbReference type="EC" id="1.1.1.25" evidence="5"/>
<feature type="domain" description="Shikimate dehydrogenase substrate binding N-terminal" evidence="3">
    <location>
        <begin position="7"/>
        <end position="89"/>
    </location>
</feature>
<accession>A0ABY4YNI9</accession>
<evidence type="ECO:0000259" key="3">
    <source>
        <dbReference type="Pfam" id="PF08501"/>
    </source>
</evidence>
<evidence type="ECO:0000313" key="6">
    <source>
        <dbReference type="Proteomes" id="UP001056455"/>
    </source>
</evidence>
<keyword evidence="5" id="KW-0560">Oxidoreductase</keyword>
<protein>
    <submittedName>
        <fullName evidence="5">Shikimate dehydrogenase</fullName>
        <ecNumber evidence="5">1.1.1.25</ecNumber>
    </submittedName>
</protein>
<evidence type="ECO:0000259" key="4">
    <source>
        <dbReference type="Pfam" id="PF18317"/>
    </source>
</evidence>
<name>A0ABY4YNI9_9MICO</name>
<feature type="domain" description="SDH C-terminal" evidence="4">
    <location>
        <begin position="238"/>
        <end position="264"/>
    </location>
</feature>
<dbReference type="GO" id="GO:0004764">
    <property type="term" value="F:shikimate 3-dehydrogenase (NADP+) activity"/>
    <property type="evidence" value="ECO:0007669"/>
    <property type="project" value="UniProtKB-EC"/>
</dbReference>